<evidence type="ECO:0000313" key="2">
    <source>
        <dbReference type="Proteomes" id="UP000235828"/>
    </source>
</evidence>
<gene>
    <name evidence="1" type="ORF">VTAP4600_B0083</name>
</gene>
<dbReference type="KEGG" id="vta:B0083"/>
<dbReference type="EMBL" id="LT960612">
    <property type="protein sequence ID" value="SON51694.1"/>
    <property type="molecule type" value="Genomic_DNA"/>
</dbReference>
<evidence type="ECO:0000313" key="1">
    <source>
        <dbReference type="EMBL" id="SON51694.1"/>
    </source>
</evidence>
<proteinExistence type="predicted"/>
<sequence>MLMTCIIRITNANKEDLSLFNHMKNAYYCFNENNKPNFVRQSWHR</sequence>
<accession>A0A2N8ZIG3</accession>
<organism evidence="1 2">
    <name type="scientific">Vibrio tapetis subsp. tapetis</name>
    <dbReference type="NCBI Taxonomy" id="1671868"/>
    <lineage>
        <taxon>Bacteria</taxon>
        <taxon>Pseudomonadati</taxon>
        <taxon>Pseudomonadota</taxon>
        <taxon>Gammaproteobacteria</taxon>
        <taxon>Vibrionales</taxon>
        <taxon>Vibrionaceae</taxon>
        <taxon>Vibrio</taxon>
    </lineage>
</organism>
<protein>
    <submittedName>
        <fullName evidence="1">Uncharacterized protein</fullName>
    </submittedName>
</protein>
<name>A0A2N8ZIG3_9VIBR</name>
<reference evidence="1 2" key="1">
    <citation type="submission" date="2017-10" db="EMBL/GenBank/DDBJ databases">
        <authorList>
            <person name="Banno H."/>
            <person name="Chua N.-H."/>
        </authorList>
    </citation>
    <scope>NUCLEOTIDE SEQUENCE [LARGE SCALE GENOMIC DNA]</scope>
    <source>
        <strain evidence="1">Vibrio tapetis CECT4600</strain>
    </source>
</reference>
<dbReference type="Proteomes" id="UP000235828">
    <property type="component" value="Chromosome B"/>
</dbReference>
<dbReference type="AlphaFoldDB" id="A0A2N8ZIG3"/>
<keyword evidence="2" id="KW-1185">Reference proteome</keyword>